<evidence type="ECO:0000256" key="6">
    <source>
        <dbReference type="ARBA" id="ARBA00022692"/>
    </source>
</evidence>
<dbReference type="Gene3D" id="1.10.630.10">
    <property type="entry name" value="Cytochrome P450"/>
    <property type="match status" value="1"/>
</dbReference>
<evidence type="ECO:0000313" key="14">
    <source>
        <dbReference type="EMBL" id="EPT00875.1"/>
    </source>
</evidence>
<proteinExistence type="inferred from homology"/>
<evidence type="ECO:0000256" key="9">
    <source>
        <dbReference type="ARBA" id="ARBA00023002"/>
    </source>
</evidence>
<dbReference type="CDD" id="cd11065">
    <property type="entry name" value="CYP64-like"/>
    <property type="match status" value="1"/>
</dbReference>
<dbReference type="InParanoid" id="S8FRI6"/>
<evidence type="ECO:0000256" key="7">
    <source>
        <dbReference type="ARBA" id="ARBA00022723"/>
    </source>
</evidence>
<sequence>MKKAARRKLPPGPPGLPVLGNILQLPALRPHPKILEWASQYGEILHIRLGGKDVIFLNSAEVADELLAKRSSNYSNRAVPHVAHDVLRDGLGITFMEYGPSWKNLRKALQTALGPGPSKQLRKFQEYESRVLMYDLMHHGDQSIADKSSAQDSKDVITQGHWYALVRRYATSVTLFALYGKRVNRVVDNPDLHMIYDIIDNMVRVSLPGNYLADSFPFLQRLPDFLAPWRVDVHKMHQRERYLWEGLVNECKEKLHNGEDRAGFVNTYLRARTAAGHEDAPGRGFTEGDWMQDKFLAFGVGSALEAGSDTSAMNIDSFILYMLNHPHILVKVREEMDFVVGTERMPDFDDEERLPYLVACIKELLRHRPATPLGLPHAPLEDDFYKDYFIPKGCTIFGNIWAIGRDPERYYNPTAYLPERFYEPGKPTAWAVGPVSQGRDVYGFGWGRRFCQGSHVAQASIFIVIARLVWGIDFSAPLDPSTGRPIVPDIADEEATWSEGFVSTPNPFRARFAPRSEKHAALIGEGFDSVQGEWRRMKLDVDQR</sequence>
<reference evidence="14 15" key="1">
    <citation type="journal article" date="2012" name="Science">
        <title>The Paleozoic origin of enzymatic lignin decomposition reconstructed from 31 fungal genomes.</title>
        <authorList>
            <person name="Floudas D."/>
            <person name="Binder M."/>
            <person name="Riley R."/>
            <person name="Barry K."/>
            <person name="Blanchette R.A."/>
            <person name="Henrissat B."/>
            <person name="Martinez A.T."/>
            <person name="Otillar R."/>
            <person name="Spatafora J.W."/>
            <person name="Yadav J.S."/>
            <person name="Aerts A."/>
            <person name="Benoit I."/>
            <person name="Boyd A."/>
            <person name="Carlson A."/>
            <person name="Copeland A."/>
            <person name="Coutinho P.M."/>
            <person name="de Vries R.P."/>
            <person name="Ferreira P."/>
            <person name="Findley K."/>
            <person name="Foster B."/>
            <person name="Gaskell J."/>
            <person name="Glotzer D."/>
            <person name="Gorecki P."/>
            <person name="Heitman J."/>
            <person name="Hesse C."/>
            <person name="Hori C."/>
            <person name="Igarashi K."/>
            <person name="Jurgens J.A."/>
            <person name="Kallen N."/>
            <person name="Kersten P."/>
            <person name="Kohler A."/>
            <person name="Kuees U."/>
            <person name="Kumar T.K.A."/>
            <person name="Kuo A."/>
            <person name="LaButti K."/>
            <person name="Larrondo L.F."/>
            <person name="Lindquist E."/>
            <person name="Ling A."/>
            <person name="Lombard V."/>
            <person name="Lucas S."/>
            <person name="Lundell T."/>
            <person name="Martin R."/>
            <person name="McLaughlin D.J."/>
            <person name="Morgenstern I."/>
            <person name="Morin E."/>
            <person name="Murat C."/>
            <person name="Nagy L.G."/>
            <person name="Nolan M."/>
            <person name="Ohm R.A."/>
            <person name="Patyshakuliyeva A."/>
            <person name="Rokas A."/>
            <person name="Ruiz-Duenas F.J."/>
            <person name="Sabat G."/>
            <person name="Salamov A."/>
            <person name="Samejima M."/>
            <person name="Schmutz J."/>
            <person name="Slot J.C."/>
            <person name="St John F."/>
            <person name="Stenlid J."/>
            <person name="Sun H."/>
            <person name="Sun S."/>
            <person name="Syed K."/>
            <person name="Tsang A."/>
            <person name="Wiebenga A."/>
            <person name="Young D."/>
            <person name="Pisabarro A."/>
            <person name="Eastwood D.C."/>
            <person name="Martin F."/>
            <person name="Cullen D."/>
            <person name="Grigoriev I.V."/>
            <person name="Hibbett D.S."/>
        </authorList>
    </citation>
    <scope>NUCLEOTIDE SEQUENCE</scope>
    <source>
        <strain evidence="15">FP-58527</strain>
    </source>
</reference>
<keyword evidence="15" id="KW-1185">Reference proteome</keyword>
<dbReference type="GO" id="GO:0005506">
    <property type="term" value="F:iron ion binding"/>
    <property type="evidence" value="ECO:0007669"/>
    <property type="project" value="InterPro"/>
</dbReference>
<keyword evidence="12" id="KW-0472">Membrane</keyword>
<dbReference type="OrthoDB" id="1470350at2759"/>
<keyword evidence="10 13" id="KW-0408">Iron</keyword>
<protein>
    <recommendedName>
        <fullName evidence="16">Cytochrome P450</fullName>
    </recommendedName>
</protein>
<dbReference type="GO" id="GO:0016020">
    <property type="term" value="C:membrane"/>
    <property type="evidence" value="ECO:0007669"/>
    <property type="project" value="UniProtKB-SubCell"/>
</dbReference>
<dbReference type="PANTHER" id="PTHR46300:SF2">
    <property type="entry name" value="CYTOCHROME P450 MONOOXYGENASE ALNH-RELATED"/>
    <property type="match status" value="1"/>
</dbReference>
<evidence type="ECO:0000256" key="2">
    <source>
        <dbReference type="ARBA" id="ARBA00004370"/>
    </source>
</evidence>
<dbReference type="GO" id="GO:0016705">
    <property type="term" value="F:oxidoreductase activity, acting on paired donors, with incorporation or reduction of molecular oxygen"/>
    <property type="evidence" value="ECO:0007669"/>
    <property type="project" value="InterPro"/>
</dbReference>
<evidence type="ECO:0000256" key="8">
    <source>
        <dbReference type="ARBA" id="ARBA00022989"/>
    </source>
</evidence>
<dbReference type="GO" id="GO:0004497">
    <property type="term" value="F:monooxygenase activity"/>
    <property type="evidence" value="ECO:0007669"/>
    <property type="project" value="UniProtKB-KW"/>
</dbReference>
<dbReference type="EMBL" id="KE504146">
    <property type="protein sequence ID" value="EPT00875.1"/>
    <property type="molecule type" value="Genomic_DNA"/>
</dbReference>
<keyword evidence="7 13" id="KW-0479">Metal-binding</keyword>
<comment type="cofactor">
    <cofactor evidence="1 13">
        <name>heme</name>
        <dbReference type="ChEBI" id="CHEBI:30413"/>
    </cofactor>
</comment>
<evidence type="ECO:0000256" key="3">
    <source>
        <dbReference type="ARBA" id="ARBA00005179"/>
    </source>
</evidence>
<keyword evidence="8" id="KW-1133">Transmembrane helix</keyword>
<evidence type="ECO:0000256" key="1">
    <source>
        <dbReference type="ARBA" id="ARBA00001971"/>
    </source>
</evidence>
<evidence type="ECO:0000256" key="13">
    <source>
        <dbReference type="PIRSR" id="PIRSR602401-1"/>
    </source>
</evidence>
<comment type="similarity">
    <text evidence="4">Belongs to the cytochrome P450 family.</text>
</comment>
<evidence type="ECO:0000256" key="5">
    <source>
        <dbReference type="ARBA" id="ARBA00022617"/>
    </source>
</evidence>
<evidence type="ECO:0000256" key="4">
    <source>
        <dbReference type="ARBA" id="ARBA00010617"/>
    </source>
</evidence>
<evidence type="ECO:0000256" key="12">
    <source>
        <dbReference type="ARBA" id="ARBA00023136"/>
    </source>
</evidence>
<comment type="pathway">
    <text evidence="3">Secondary metabolite biosynthesis.</text>
</comment>
<dbReference type="Proteomes" id="UP000015241">
    <property type="component" value="Unassembled WGS sequence"/>
</dbReference>
<organism evidence="14 15">
    <name type="scientific">Fomitopsis schrenkii</name>
    <name type="common">Brown rot fungus</name>
    <dbReference type="NCBI Taxonomy" id="2126942"/>
    <lineage>
        <taxon>Eukaryota</taxon>
        <taxon>Fungi</taxon>
        <taxon>Dikarya</taxon>
        <taxon>Basidiomycota</taxon>
        <taxon>Agaricomycotina</taxon>
        <taxon>Agaricomycetes</taxon>
        <taxon>Polyporales</taxon>
        <taxon>Fomitopsis</taxon>
    </lineage>
</organism>
<dbReference type="InterPro" id="IPR036396">
    <property type="entry name" value="Cyt_P450_sf"/>
</dbReference>
<evidence type="ECO:0000313" key="15">
    <source>
        <dbReference type="Proteomes" id="UP000015241"/>
    </source>
</evidence>
<feature type="binding site" description="axial binding residue" evidence="13">
    <location>
        <position position="451"/>
    </location>
    <ligand>
        <name>heme</name>
        <dbReference type="ChEBI" id="CHEBI:30413"/>
    </ligand>
    <ligandPart>
        <name>Fe</name>
        <dbReference type="ChEBI" id="CHEBI:18248"/>
    </ligandPart>
</feature>
<dbReference type="Pfam" id="PF00067">
    <property type="entry name" value="p450"/>
    <property type="match status" value="1"/>
</dbReference>
<dbReference type="InterPro" id="IPR050364">
    <property type="entry name" value="Cytochrome_P450_fung"/>
</dbReference>
<dbReference type="eggNOG" id="KOG0156">
    <property type="taxonomic scope" value="Eukaryota"/>
</dbReference>
<comment type="subcellular location">
    <subcellularLocation>
        <location evidence="2">Membrane</location>
    </subcellularLocation>
</comment>
<evidence type="ECO:0008006" key="16">
    <source>
        <dbReference type="Google" id="ProtNLM"/>
    </source>
</evidence>
<dbReference type="SUPFAM" id="SSF48264">
    <property type="entry name" value="Cytochrome P450"/>
    <property type="match status" value="1"/>
</dbReference>
<dbReference type="InterPro" id="IPR001128">
    <property type="entry name" value="Cyt_P450"/>
</dbReference>
<keyword evidence="6" id="KW-0812">Transmembrane</keyword>
<dbReference type="HOGENOM" id="CLU_001570_2_3_1"/>
<name>S8FRI6_FOMSC</name>
<keyword evidence="9" id="KW-0560">Oxidoreductase</keyword>
<dbReference type="PANTHER" id="PTHR46300">
    <property type="entry name" value="P450, PUTATIVE (EUROFUNG)-RELATED-RELATED"/>
    <property type="match status" value="1"/>
</dbReference>
<gene>
    <name evidence="14" type="ORF">FOMPIDRAFT_1030292</name>
</gene>
<dbReference type="InterPro" id="IPR002401">
    <property type="entry name" value="Cyt_P450_E_grp-I"/>
</dbReference>
<keyword evidence="5 13" id="KW-0349">Heme</keyword>
<dbReference type="AlphaFoldDB" id="S8FRI6"/>
<dbReference type="STRING" id="743788.S8FRI6"/>
<evidence type="ECO:0000256" key="11">
    <source>
        <dbReference type="ARBA" id="ARBA00023033"/>
    </source>
</evidence>
<dbReference type="PRINTS" id="PR00463">
    <property type="entry name" value="EP450I"/>
</dbReference>
<evidence type="ECO:0000256" key="10">
    <source>
        <dbReference type="ARBA" id="ARBA00023004"/>
    </source>
</evidence>
<dbReference type="PRINTS" id="PR00385">
    <property type="entry name" value="P450"/>
</dbReference>
<keyword evidence="11" id="KW-0503">Monooxygenase</keyword>
<accession>S8FRI6</accession>
<dbReference type="GO" id="GO:0020037">
    <property type="term" value="F:heme binding"/>
    <property type="evidence" value="ECO:0007669"/>
    <property type="project" value="InterPro"/>
</dbReference>